<keyword evidence="1" id="KW-1185">Reference proteome</keyword>
<dbReference type="AlphaFoldDB" id="A0A1I8A417"/>
<reference evidence="2" key="1">
    <citation type="submission" date="2016-11" db="UniProtKB">
        <authorList>
            <consortium name="WormBaseParasite"/>
        </authorList>
    </citation>
    <scope>IDENTIFICATION</scope>
</reference>
<accession>A0A1I8A417</accession>
<organism evidence="1 2">
    <name type="scientific">Steinernema glaseri</name>
    <dbReference type="NCBI Taxonomy" id="37863"/>
    <lineage>
        <taxon>Eukaryota</taxon>
        <taxon>Metazoa</taxon>
        <taxon>Ecdysozoa</taxon>
        <taxon>Nematoda</taxon>
        <taxon>Chromadorea</taxon>
        <taxon>Rhabditida</taxon>
        <taxon>Tylenchina</taxon>
        <taxon>Panagrolaimomorpha</taxon>
        <taxon>Strongyloidoidea</taxon>
        <taxon>Steinernematidae</taxon>
        <taxon>Steinernema</taxon>
    </lineage>
</organism>
<dbReference type="Proteomes" id="UP000095287">
    <property type="component" value="Unplaced"/>
</dbReference>
<sequence length="76" mass="9066">MIHIIVTPEQVVVCSPTRTRNSKILGRRRTYWMIFHLSQNGYVPNETRKLKILGRRRTYWAIFHMSQNGYVFASHC</sequence>
<proteinExistence type="predicted"/>
<evidence type="ECO:0000313" key="2">
    <source>
        <dbReference type="WBParaSite" id="L893_g32792.t1"/>
    </source>
</evidence>
<dbReference type="WBParaSite" id="L893_g32792.t1">
    <property type="protein sequence ID" value="L893_g32792.t1"/>
    <property type="gene ID" value="L893_g32792"/>
</dbReference>
<evidence type="ECO:0000313" key="1">
    <source>
        <dbReference type="Proteomes" id="UP000095287"/>
    </source>
</evidence>
<name>A0A1I8A417_9BILA</name>
<protein>
    <submittedName>
        <fullName evidence="2">Uncharacterized protein</fullName>
    </submittedName>
</protein>